<dbReference type="RefSeq" id="WP_089322697.1">
    <property type="nucleotide sequence ID" value="NZ_FZOB01000003.1"/>
</dbReference>
<dbReference type="InterPro" id="IPR036105">
    <property type="entry name" value="DiNase_FeMo-co_biosyn_sf"/>
</dbReference>
<evidence type="ECO:0000313" key="2">
    <source>
        <dbReference type="EMBL" id="SNR70553.1"/>
    </source>
</evidence>
<dbReference type="Proteomes" id="UP000198405">
    <property type="component" value="Unassembled WGS sequence"/>
</dbReference>
<dbReference type="InterPro" id="IPR051840">
    <property type="entry name" value="NifX/NifY_domain"/>
</dbReference>
<reference evidence="3" key="1">
    <citation type="submission" date="2017-06" db="EMBL/GenBank/DDBJ databases">
        <authorList>
            <person name="Varghese N."/>
            <person name="Submissions S."/>
        </authorList>
    </citation>
    <scope>NUCLEOTIDE SEQUENCE [LARGE SCALE GENOMIC DNA]</scope>
    <source>
        <strain evidence="3">DSM 15668</strain>
    </source>
</reference>
<dbReference type="PANTHER" id="PTHR33937:SF2">
    <property type="entry name" value="DINITROGENASE IRON-MOLYBDENUM COFACTOR BIOSYNTHESIS DOMAIN-CONTAINING PROTEIN"/>
    <property type="match status" value="1"/>
</dbReference>
<keyword evidence="3" id="KW-1185">Reference proteome</keyword>
<dbReference type="SUPFAM" id="SSF53146">
    <property type="entry name" value="Nitrogenase accessory factor-like"/>
    <property type="match status" value="1"/>
</dbReference>
<proteinExistence type="predicted"/>
<evidence type="ECO:0000259" key="1">
    <source>
        <dbReference type="Pfam" id="PF02579"/>
    </source>
</evidence>
<dbReference type="Pfam" id="PF02579">
    <property type="entry name" value="Nitro_FeMo-Co"/>
    <property type="match status" value="1"/>
</dbReference>
<dbReference type="AlphaFoldDB" id="A0A238YIW2"/>
<gene>
    <name evidence="2" type="ORF">SAMN06265340_103154</name>
</gene>
<dbReference type="OrthoDB" id="9807451at2"/>
<dbReference type="EMBL" id="FZOB01000003">
    <property type="protein sequence ID" value="SNR70553.1"/>
    <property type="molecule type" value="Genomic_DNA"/>
</dbReference>
<protein>
    <submittedName>
        <fullName evidence="2">Predicted Fe-Mo cluster-binding protein, NifX family</fullName>
    </submittedName>
</protein>
<feature type="domain" description="Dinitrogenase iron-molybdenum cofactor biosynthesis" evidence="1">
    <location>
        <begin position="18"/>
        <end position="108"/>
    </location>
</feature>
<accession>A0A238YIW2</accession>
<dbReference type="PANTHER" id="PTHR33937">
    <property type="entry name" value="IRON-MOLYBDENUM PROTEIN-RELATED-RELATED"/>
    <property type="match status" value="1"/>
</dbReference>
<dbReference type="Gene3D" id="3.30.420.130">
    <property type="entry name" value="Dinitrogenase iron-molybdenum cofactor biosynthesis domain"/>
    <property type="match status" value="1"/>
</dbReference>
<organism evidence="2 3">
    <name type="scientific">Desulfurobacterium atlanticum</name>
    <dbReference type="NCBI Taxonomy" id="240169"/>
    <lineage>
        <taxon>Bacteria</taxon>
        <taxon>Pseudomonadati</taxon>
        <taxon>Aquificota</taxon>
        <taxon>Aquificia</taxon>
        <taxon>Desulfurobacteriales</taxon>
        <taxon>Desulfurobacteriaceae</taxon>
        <taxon>Desulfurobacterium</taxon>
    </lineage>
</organism>
<sequence>MVVGIPVIEKEIDGKRIVSPYFGRAPMFLIYNDITGKTVLVSNPKMKSGCGGGAGRFIFDTFMRNGVDVVLVKGIGEGAFYNLERAGMRAYLVPSDVKFVDEAIKLFKDGKLKILDRPFESHNH</sequence>
<dbReference type="InterPro" id="IPR003731">
    <property type="entry name" value="Di-Nase_FeMo-co_biosynth"/>
</dbReference>
<name>A0A238YIW2_9BACT</name>
<evidence type="ECO:0000313" key="3">
    <source>
        <dbReference type="Proteomes" id="UP000198405"/>
    </source>
</evidence>